<keyword evidence="8" id="KW-0479">Metal-binding</keyword>
<dbReference type="GO" id="GO:0005886">
    <property type="term" value="C:plasma membrane"/>
    <property type="evidence" value="ECO:0007669"/>
    <property type="project" value="TreeGrafter"/>
</dbReference>
<feature type="transmembrane region" description="Helical" evidence="11">
    <location>
        <begin position="367"/>
        <end position="391"/>
    </location>
</feature>
<dbReference type="OrthoDB" id="6581954at2759"/>
<feature type="transmembrane region" description="Helical" evidence="11">
    <location>
        <begin position="268"/>
        <end position="287"/>
    </location>
</feature>
<dbReference type="GO" id="GO:0089718">
    <property type="term" value="P:amino acid import across plasma membrane"/>
    <property type="evidence" value="ECO:0007669"/>
    <property type="project" value="TreeGrafter"/>
</dbReference>
<dbReference type="GO" id="GO:0046872">
    <property type="term" value="F:metal ion binding"/>
    <property type="evidence" value="ECO:0007669"/>
    <property type="project" value="UniProtKB-KW"/>
</dbReference>
<dbReference type="Pfam" id="PF00209">
    <property type="entry name" value="SNF"/>
    <property type="match status" value="1"/>
</dbReference>
<dbReference type="InterPro" id="IPR037272">
    <property type="entry name" value="SNS_sf"/>
</dbReference>
<feature type="transmembrane region" description="Helical" evidence="11">
    <location>
        <begin position="83"/>
        <end position="111"/>
    </location>
</feature>
<keyword evidence="4 10" id="KW-0812">Transmembrane</keyword>
<dbReference type="EMBL" id="VIIS01000453">
    <property type="protein sequence ID" value="KAF0308904.1"/>
    <property type="molecule type" value="Genomic_DNA"/>
</dbReference>
<dbReference type="PROSITE" id="PS00754">
    <property type="entry name" value="NA_NEUROTRAN_SYMP_2"/>
    <property type="match status" value="1"/>
</dbReference>
<reference evidence="12 13" key="1">
    <citation type="submission" date="2019-07" db="EMBL/GenBank/DDBJ databases">
        <title>Draft genome assembly of a fouling barnacle, Amphibalanus amphitrite (Darwin, 1854): The first reference genome for Thecostraca.</title>
        <authorList>
            <person name="Kim W."/>
        </authorList>
    </citation>
    <scope>NUCLEOTIDE SEQUENCE [LARGE SCALE GENOMIC DNA]</scope>
    <source>
        <strain evidence="12">SNU_AA5</strain>
        <tissue evidence="12">Soma without cirri and trophi</tissue>
    </source>
</reference>
<dbReference type="AlphaFoldDB" id="A0A6A4WYK2"/>
<dbReference type="PROSITE" id="PS00610">
    <property type="entry name" value="NA_NEUROTRAN_SYMP_1"/>
    <property type="match status" value="1"/>
</dbReference>
<feature type="binding site" evidence="8">
    <location>
        <position position="24"/>
    </location>
    <ligand>
        <name>Na(+)</name>
        <dbReference type="ChEBI" id="CHEBI:29101"/>
        <label>1</label>
    </ligand>
</feature>
<feature type="binding site" evidence="8">
    <location>
        <position position="20"/>
    </location>
    <ligand>
        <name>Na(+)</name>
        <dbReference type="ChEBI" id="CHEBI:29101"/>
        <label>1</label>
    </ligand>
</feature>
<keyword evidence="7 11" id="KW-0472">Membrane</keyword>
<evidence type="ECO:0000313" key="12">
    <source>
        <dbReference type="EMBL" id="KAF0308904.1"/>
    </source>
</evidence>
<feature type="transmembrane region" description="Helical" evidence="11">
    <location>
        <begin position="293"/>
        <end position="317"/>
    </location>
</feature>
<comment type="similarity">
    <text evidence="2 10">Belongs to the sodium:neurotransmitter symporter (SNF) (TC 2.A.22) family.</text>
</comment>
<feature type="binding site" evidence="8">
    <location>
        <position position="308"/>
    </location>
    <ligand>
        <name>Na(+)</name>
        <dbReference type="ChEBI" id="CHEBI:29101"/>
        <label>1</label>
    </ligand>
</feature>
<evidence type="ECO:0000256" key="9">
    <source>
        <dbReference type="PIRSR" id="PIRSR600175-2"/>
    </source>
</evidence>
<feature type="transmembrane region" description="Helical" evidence="11">
    <location>
        <begin position="412"/>
        <end position="431"/>
    </location>
</feature>
<evidence type="ECO:0000256" key="7">
    <source>
        <dbReference type="ARBA" id="ARBA00023136"/>
    </source>
</evidence>
<proteinExistence type="inferred from homology"/>
<feature type="transmembrane region" description="Helical" evidence="11">
    <location>
        <begin position="232"/>
        <end position="256"/>
    </location>
</feature>
<evidence type="ECO:0000256" key="4">
    <source>
        <dbReference type="ARBA" id="ARBA00022692"/>
    </source>
</evidence>
<feature type="binding site" evidence="8">
    <location>
        <position position="206"/>
    </location>
    <ligand>
        <name>Na(+)</name>
        <dbReference type="ChEBI" id="CHEBI:29101"/>
        <label>1</label>
    </ligand>
</feature>
<feature type="binding site" evidence="8">
    <location>
        <position position="17"/>
    </location>
    <ligand>
        <name>Na(+)</name>
        <dbReference type="ChEBI" id="CHEBI:29101"/>
        <label>1</label>
    </ligand>
</feature>
<feature type="disulfide bond" evidence="9">
    <location>
        <begin position="123"/>
        <end position="132"/>
    </location>
</feature>
<keyword evidence="8" id="KW-0915">Sodium</keyword>
<evidence type="ECO:0000256" key="1">
    <source>
        <dbReference type="ARBA" id="ARBA00004141"/>
    </source>
</evidence>
<feature type="transmembrane region" description="Helical" evidence="11">
    <location>
        <begin position="197"/>
        <end position="220"/>
    </location>
</feature>
<dbReference type="InterPro" id="IPR000175">
    <property type="entry name" value="Na/ntran_symport"/>
</dbReference>
<evidence type="ECO:0000256" key="5">
    <source>
        <dbReference type="ARBA" id="ARBA00022847"/>
    </source>
</evidence>
<feature type="binding site" evidence="8">
    <location>
        <position position="307"/>
    </location>
    <ligand>
        <name>Na(+)</name>
        <dbReference type="ChEBI" id="CHEBI:29101"/>
        <label>1</label>
    </ligand>
</feature>
<evidence type="ECO:0000256" key="3">
    <source>
        <dbReference type="ARBA" id="ARBA00022448"/>
    </source>
</evidence>
<keyword evidence="13" id="KW-1185">Reference proteome</keyword>
<feature type="transmembrane region" description="Helical" evidence="11">
    <location>
        <begin position="42"/>
        <end position="62"/>
    </location>
</feature>
<keyword evidence="9" id="KW-1015">Disulfide bond</keyword>
<keyword evidence="3 10" id="KW-0813">Transport</keyword>
<evidence type="ECO:0000256" key="6">
    <source>
        <dbReference type="ARBA" id="ARBA00022989"/>
    </source>
</evidence>
<dbReference type="PROSITE" id="PS50267">
    <property type="entry name" value="NA_NEUROTRAN_SYMP_3"/>
    <property type="match status" value="1"/>
</dbReference>
<evidence type="ECO:0000256" key="2">
    <source>
        <dbReference type="ARBA" id="ARBA00006459"/>
    </source>
</evidence>
<feature type="transmembrane region" description="Helical" evidence="11">
    <location>
        <begin position="446"/>
        <end position="465"/>
    </location>
</feature>
<dbReference type="GO" id="GO:0005283">
    <property type="term" value="F:amino acid:sodium symporter activity"/>
    <property type="evidence" value="ECO:0007669"/>
    <property type="project" value="TreeGrafter"/>
</dbReference>
<evidence type="ECO:0000313" key="13">
    <source>
        <dbReference type="Proteomes" id="UP000440578"/>
    </source>
</evidence>
<accession>A0A6A4WYK2</accession>
<comment type="caution">
    <text evidence="12">The sequence shown here is derived from an EMBL/GenBank/DDBJ whole genome shotgun (WGS) entry which is preliminary data.</text>
</comment>
<sequence length="544" mass="60689">MRTNWSNKIEFVLACLGYAVGLGNLWRFPYMCYNSGGGAFLIPYYIMMFVCSIPLLLMELAVGQFTQRGPVGAMARLCPLFKGAGLATVVISFLFCSYYNVVIAWALYYMFASFQSQIPWASCNNTWNTATCHDASAAERHAGQERHHAIRGVLLITGGIEEIGSMRWPIFLTLLLAWILVYFSLWKSVKSSGKVWVNAAAQNFNSVGIAFGSMIAFASYNKVNNRSIMLDTMVICCLNSATSILAGIIVFATLGNIAHELQSKIEDVVTAGPGLVFVIYPKALAGMPVPQLWAFLFFFMLLCLGLDSQFATLEVVITTLQDAYGKWIKAYLKRHEVLVLLMCFVSFVLGLPHVMQGGMFVFQLMDYYVAGISLMFLAFFEVIAVTWVYGTERLSRDYAAMTGARPLVYFQVCWRFLAPFLILAIWIFSLIDYERPSYDGYHYPEWGIRLGWFLASLSYPADTVVRRGRAVPGHRQHPVAGELPVRRHRLMNAIQPDPTLYTKPDPEYFNEGLELESGAASKADLVTVASTRGDGFPSAPPTAV</sequence>
<evidence type="ECO:0000256" key="10">
    <source>
        <dbReference type="RuleBase" id="RU003732"/>
    </source>
</evidence>
<keyword evidence="5 10" id="KW-0769">Symport</keyword>
<name>A0A6A4WYK2_AMPAM</name>
<dbReference type="PANTHER" id="PTHR11616">
    <property type="entry name" value="SODIUM/CHLORIDE DEPENDENT TRANSPORTER"/>
    <property type="match status" value="1"/>
</dbReference>
<feature type="transmembrane region" description="Helical" evidence="11">
    <location>
        <begin position="168"/>
        <end position="185"/>
    </location>
</feature>
<comment type="subcellular location">
    <subcellularLocation>
        <location evidence="1">Membrane</location>
        <topology evidence="1">Multi-pass membrane protein</topology>
    </subcellularLocation>
</comment>
<dbReference type="PRINTS" id="PR00176">
    <property type="entry name" value="NANEUSMPORT"/>
</dbReference>
<evidence type="ECO:0000256" key="11">
    <source>
        <dbReference type="SAM" id="Phobius"/>
    </source>
</evidence>
<feature type="binding site" evidence="8">
    <location>
        <position position="19"/>
    </location>
    <ligand>
        <name>Na(+)</name>
        <dbReference type="ChEBI" id="CHEBI:29101"/>
        <label>1</label>
    </ligand>
</feature>
<dbReference type="PANTHER" id="PTHR11616:SF303">
    <property type="entry name" value="SODIUM- AND CHLORIDE-DEPENDENT GABA TRANSPORTER INE"/>
    <property type="match status" value="1"/>
</dbReference>
<dbReference type="SUPFAM" id="SSF161070">
    <property type="entry name" value="SNF-like"/>
    <property type="match status" value="1"/>
</dbReference>
<gene>
    <name evidence="12" type="primary">ine_1</name>
    <name evidence="12" type="ORF">FJT64_019929</name>
</gene>
<dbReference type="Proteomes" id="UP000440578">
    <property type="component" value="Unassembled WGS sequence"/>
</dbReference>
<feature type="transmembrane region" description="Helical" evidence="11">
    <location>
        <begin position="12"/>
        <end position="30"/>
    </location>
</feature>
<feature type="binding site" evidence="8">
    <location>
        <position position="304"/>
    </location>
    <ligand>
        <name>Na(+)</name>
        <dbReference type="ChEBI" id="CHEBI:29101"/>
        <label>1</label>
    </ligand>
</feature>
<keyword evidence="6 11" id="KW-1133">Transmembrane helix</keyword>
<feature type="transmembrane region" description="Helical" evidence="11">
    <location>
        <begin position="337"/>
        <end position="355"/>
    </location>
</feature>
<organism evidence="12 13">
    <name type="scientific">Amphibalanus amphitrite</name>
    <name type="common">Striped barnacle</name>
    <name type="synonym">Balanus amphitrite</name>
    <dbReference type="NCBI Taxonomy" id="1232801"/>
    <lineage>
        <taxon>Eukaryota</taxon>
        <taxon>Metazoa</taxon>
        <taxon>Ecdysozoa</taxon>
        <taxon>Arthropoda</taxon>
        <taxon>Crustacea</taxon>
        <taxon>Multicrustacea</taxon>
        <taxon>Cirripedia</taxon>
        <taxon>Thoracica</taxon>
        <taxon>Thoracicalcarea</taxon>
        <taxon>Balanomorpha</taxon>
        <taxon>Balanoidea</taxon>
        <taxon>Balanidae</taxon>
        <taxon>Amphibalaninae</taxon>
        <taxon>Amphibalanus</taxon>
    </lineage>
</organism>
<evidence type="ECO:0000256" key="8">
    <source>
        <dbReference type="PIRSR" id="PIRSR600175-1"/>
    </source>
</evidence>
<protein>
    <recommendedName>
        <fullName evidence="10">Transporter</fullName>
    </recommendedName>
</protein>
<feature type="binding site" evidence="8">
    <location>
        <position position="239"/>
    </location>
    <ligand>
        <name>Na(+)</name>
        <dbReference type="ChEBI" id="CHEBI:29101"/>
        <label>1</label>
    </ligand>
</feature>